<organism evidence="2 3">
    <name type="scientific">Blastomonas natatoria</name>
    <dbReference type="NCBI Taxonomy" id="34015"/>
    <lineage>
        <taxon>Bacteria</taxon>
        <taxon>Pseudomonadati</taxon>
        <taxon>Pseudomonadota</taxon>
        <taxon>Alphaproteobacteria</taxon>
        <taxon>Sphingomonadales</taxon>
        <taxon>Sphingomonadaceae</taxon>
        <taxon>Blastomonas</taxon>
    </lineage>
</organism>
<evidence type="ECO:0000313" key="2">
    <source>
        <dbReference type="EMBL" id="PXW68462.1"/>
    </source>
</evidence>
<sequence>MRVYLVIMDETSEALTALRFASRRAQHTGGQVHILALVPKQDFVAWGGVQATIEDEARSRAEALVTDAAGALFEDMGQRPMITVRMGDATKEIRNYMQECPDLAMLVLGAAATGAPGPLITHFAGADAGALPCPVTIVPGGLSDEEIDRMS</sequence>
<proteinExistence type="predicted"/>
<dbReference type="InterPro" id="IPR006016">
    <property type="entry name" value="UspA"/>
</dbReference>
<name>A0A2V3UPX2_9SPHN</name>
<dbReference type="Proteomes" id="UP000248014">
    <property type="component" value="Unassembled WGS sequence"/>
</dbReference>
<dbReference type="Pfam" id="PF00582">
    <property type="entry name" value="Usp"/>
    <property type="match status" value="1"/>
</dbReference>
<dbReference type="OrthoDB" id="9813682at2"/>
<dbReference type="EMBL" id="QJJM01000017">
    <property type="protein sequence ID" value="PXW68462.1"/>
    <property type="molecule type" value="Genomic_DNA"/>
</dbReference>
<dbReference type="AlphaFoldDB" id="A0A2V3UPX2"/>
<accession>A0A2V3UPX2</accession>
<comment type="caution">
    <text evidence="2">The sequence shown here is derived from an EMBL/GenBank/DDBJ whole genome shotgun (WGS) entry which is preliminary data.</text>
</comment>
<protein>
    <submittedName>
        <fullName evidence="2">Universal stress protein family protein</fullName>
    </submittedName>
</protein>
<dbReference type="CDD" id="cd00293">
    <property type="entry name" value="USP-like"/>
    <property type="match status" value="1"/>
</dbReference>
<keyword evidence="3" id="KW-1185">Reference proteome</keyword>
<dbReference type="Gene3D" id="3.40.50.12370">
    <property type="match status" value="1"/>
</dbReference>
<dbReference type="SUPFAM" id="SSF52402">
    <property type="entry name" value="Adenine nucleotide alpha hydrolases-like"/>
    <property type="match status" value="1"/>
</dbReference>
<evidence type="ECO:0000259" key="1">
    <source>
        <dbReference type="Pfam" id="PF00582"/>
    </source>
</evidence>
<evidence type="ECO:0000313" key="3">
    <source>
        <dbReference type="Proteomes" id="UP000248014"/>
    </source>
</evidence>
<gene>
    <name evidence="2" type="ORF">C7451_11752</name>
</gene>
<feature type="domain" description="UspA" evidence="1">
    <location>
        <begin position="5"/>
        <end position="139"/>
    </location>
</feature>
<reference evidence="2 3" key="1">
    <citation type="submission" date="2018-05" db="EMBL/GenBank/DDBJ databases">
        <title>Genomic Encyclopedia of Type Strains, Phase IV (KMG-IV): sequencing the most valuable type-strain genomes for metagenomic binning, comparative biology and taxonomic classification.</title>
        <authorList>
            <person name="Goeker M."/>
        </authorList>
    </citation>
    <scope>NUCLEOTIDE SEQUENCE [LARGE SCALE GENOMIC DNA]</scope>
    <source>
        <strain evidence="2 3">DSM 3183</strain>
    </source>
</reference>
<dbReference type="RefSeq" id="WP_110300150.1">
    <property type="nucleotide sequence ID" value="NZ_QJJM01000017.1"/>
</dbReference>